<accession>A0ACB7Z6K1</accession>
<name>A0ACB7Z6K1_9ERIC</name>
<proteinExistence type="predicted"/>
<dbReference type="EMBL" id="CM037154">
    <property type="protein sequence ID" value="KAH7861419.1"/>
    <property type="molecule type" value="Genomic_DNA"/>
</dbReference>
<organism evidence="1 2">
    <name type="scientific">Vaccinium darrowii</name>
    <dbReference type="NCBI Taxonomy" id="229202"/>
    <lineage>
        <taxon>Eukaryota</taxon>
        <taxon>Viridiplantae</taxon>
        <taxon>Streptophyta</taxon>
        <taxon>Embryophyta</taxon>
        <taxon>Tracheophyta</taxon>
        <taxon>Spermatophyta</taxon>
        <taxon>Magnoliopsida</taxon>
        <taxon>eudicotyledons</taxon>
        <taxon>Gunneridae</taxon>
        <taxon>Pentapetalae</taxon>
        <taxon>asterids</taxon>
        <taxon>Ericales</taxon>
        <taxon>Ericaceae</taxon>
        <taxon>Vaccinioideae</taxon>
        <taxon>Vaccinieae</taxon>
        <taxon>Vaccinium</taxon>
    </lineage>
</organism>
<gene>
    <name evidence="1" type="ORF">Vadar_025911</name>
</gene>
<dbReference type="Proteomes" id="UP000828048">
    <property type="component" value="Chromosome 4"/>
</dbReference>
<comment type="caution">
    <text evidence="1">The sequence shown here is derived from an EMBL/GenBank/DDBJ whole genome shotgun (WGS) entry which is preliminary data.</text>
</comment>
<evidence type="ECO:0000313" key="1">
    <source>
        <dbReference type="EMBL" id="KAH7861419.1"/>
    </source>
</evidence>
<sequence length="109" mass="12198">MERIVGGKYKLGRKIGRGSFGEIHLEAKPSVKEFVKEIVDLAEPPERQNVESGADRFSDALLKAGWSGEEVADALGFDFRPEKETRPGKKMSPEMAERIGKLAESFYRL</sequence>
<protein>
    <submittedName>
        <fullName evidence="1">Uncharacterized protein</fullName>
    </submittedName>
</protein>
<evidence type="ECO:0000313" key="2">
    <source>
        <dbReference type="Proteomes" id="UP000828048"/>
    </source>
</evidence>
<keyword evidence="2" id="KW-1185">Reference proteome</keyword>
<reference evidence="1 2" key="1">
    <citation type="journal article" date="2021" name="Hortic Res">
        <title>High-quality reference genome and annotation aids understanding of berry development for evergreen blueberry (Vaccinium darrowii).</title>
        <authorList>
            <person name="Yu J."/>
            <person name="Hulse-Kemp A.M."/>
            <person name="Babiker E."/>
            <person name="Staton M."/>
        </authorList>
    </citation>
    <scope>NUCLEOTIDE SEQUENCE [LARGE SCALE GENOMIC DNA]</scope>
    <source>
        <strain evidence="2">cv. NJ 8807/NJ 8810</strain>
        <tissue evidence="1">Young leaf</tissue>
    </source>
</reference>